<dbReference type="Proteomes" id="UP001499841">
    <property type="component" value="Unassembled WGS sequence"/>
</dbReference>
<reference evidence="5" key="1">
    <citation type="journal article" date="2019" name="Int. J. Syst. Evol. Microbiol.">
        <title>The Global Catalogue of Microorganisms (GCM) 10K type strain sequencing project: providing services to taxonomists for standard genome sequencing and annotation.</title>
        <authorList>
            <consortium name="The Broad Institute Genomics Platform"/>
            <consortium name="The Broad Institute Genome Sequencing Center for Infectious Disease"/>
            <person name="Wu L."/>
            <person name="Ma J."/>
        </authorList>
    </citation>
    <scope>NUCLEOTIDE SEQUENCE [LARGE SCALE GENOMIC DNA]</scope>
    <source>
        <strain evidence="5">JCM 17459</strain>
    </source>
</reference>
<keyword evidence="2" id="KW-0413">Isomerase</keyword>
<evidence type="ECO:0000256" key="3">
    <source>
        <dbReference type="SAM" id="MobiDB-lite"/>
    </source>
</evidence>
<dbReference type="SUPFAM" id="SSF48208">
    <property type="entry name" value="Six-hairpin glycosidases"/>
    <property type="match status" value="1"/>
</dbReference>
<dbReference type="InterPro" id="IPR008928">
    <property type="entry name" value="6-hairpin_glycosidase_sf"/>
</dbReference>
<keyword evidence="5" id="KW-1185">Reference proteome</keyword>
<dbReference type="EMBL" id="BAABBA010000011">
    <property type="protein sequence ID" value="GAA4288060.1"/>
    <property type="molecule type" value="Genomic_DNA"/>
</dbReference>
<dbReference type="InterPro" id="IPR010819">
    <property type="entry name" value="AGE/CE"/>
</dbReference>
<feature type="compositionally biased region" description="Low complexity" evidence="3">
    <location>
        <begin position="418"/>
        <end position="435"/>
    </location>
</feature>
<dbReference type="InterPro" id="IPR012341">
    <property type="entry name" value="6hp_glycosidase-like_sf"/>
</dbReference>
<name>A0ABP8EVN7_9MICO</name>
<dbReference type="PANTHER" id="PTHR15108">
    <property type="entry name" value="N-ACYLGLUCOSAMINE-2-EPIMERASE"/>
    <property type="match status" value="1"/>
</dbReference>
<evidence type="ECO:0000313" key="4">
    <source>
        <dbReference type="EMBL" id="GAA4288060.1"/>
    </source>
</evidence>
<dbReference type="RefSeq" id="WP_345041494.1">
    <property type="nucleotide sequence ID" value="NZ_BAABBA010000011.1"/>
</dbReference>
<gene>
    <name evidence="4" type="ORF">GCM10022262_24200</name>
</gene>
<evidence type="ECO:0000256" key="2">
    <source>
        <dbReference type="ARBA" id="ARBA00023235"/>
    </source>
</evidence>
<comment type="caution">
    <text evidence="4">The sequence shown here is derived from an EMBL/GenBank/DDBJ whole genome shotgun (WGS) entry which is preliminary data.</text>
</comment>
<evidence type="ECO:0000313" key="5">
    <source>
        <dbReference type="Proteomes" id="UP001499841"/>
    </source>
</evidence>
<accession>A0ABP8EVN7</accession>
<dbReference type="Gene3D" id="1.50.10.10">
    <property type="match status" value="1"/>
</dbReference>
<proteinExistence type="inferred from homology"/>
<protein>
    <submittedName>
        <fullName evidence="4">AGE family epimerase/isomerase</fullName>
    </submittedName>
</protein>
<organism evidence="4 5">
    <name type="scientific">Georgenia daeguensis</name>
    <dbReference type="NCBI Taxonomy" id="908355"/>
    <lineage>
        <taxon>Bacteria</taxon>
        <taxon>Bacillati</taxon>
        <taxon>Actinomycetota</taxon>
        <taxon>Actinomycetes</taxon>
        <taxon>Micrococcales</taxon>
        <taxon>Bogoriellaceae</taxon>
        <taxon>Georgenia</taxon>
    </lineage>
</organism>
<comment type="similarity">
    <text evidence="1">Belongs to the N-acylglucosamine 2-epimerase family.</text>
</comment>
<dbReference type="Pfam" id="PF07221">
    <property type="entry name" value="GlcNAc_2-epim"/>
    <property type="match status" value="1"/>
</dbReference>
<evidence type="ECO:0000256" key="1">
    <source>
        <dbReference type="ARBA" id="ARBA00008558"/>
    </source>
</evidence>
<feature type="region of interest" description="Disordered" evidence="3">
    <location>
        <begin position="410"/>
        <end position="435"/>
    </location>
</feature>
<sequence>MNPGHAFSHAPSRARRELEDVVMPFWLERGVDERHGGFHTCFDNRGHERTSTDKFTWSQGRFVWLLAHLADLARRGLVSFDADHLLAVAGRGARFLREHAILDDGTCRFRVHRDGSAAAEPPARSVYADLFAVMGLAELARVSGDPGWLEPAEPVLDRARRDILAGTAPTPPYEVPPGHRAFGPHLILLNTLVVHEGAARTLGVPGHADWTAGELDHVLGHQLPGGTFAEMVPSDADRGGTLVARHRVPGHGLEAVWVALEAAELLGRDDARPALLRAVAALCELGWDGEHGGLLRYTDADGPGRPSGASGGTPYEDLVVRTWDTKLWWVHSEASATTAIAAHRYGDPAAAEWFERIWRYTLETFPGGDEGAEWVQIRDRRAAPLDEVVALPVKDPFHVARNLAQIVALGDDDGGPPAGVSPAVAAAPAPSSPGR</sequence>